<dbReference type="AlphaFoldDB" id="A0A0F9QBA7"/>
<accession>A0A0F9QBA7</accession>
<sequence length="85" mass="9408">MKYQTRAPIEYEATFGLFRCLIPAGTPVEVATNLPTLAGNGLQFWVMGWDDMGDEAASWGRNYGFLLGEDDVEELCICAACEGFY</sequence>
<comment type="caution">
    <text evidence="1">The sequence shown here is derived from an EMBL/GenBank/DDBJ whole genome shotgun (WGS) entry which is preliminary data.</text>
</comment>
<protein>
    <submittedName>
        <fullName evidence="1">Uncharacterized protein</fullName>
    </submittedName>
</protein>
<evidence type="ECO:0000313" key="1">
    <source>
        <dbReference type="EMBL" id="KKN10466.1"/>
    </source>
</evidence>
<organism evidence="1">
    <name type="scientific">marine sediment metagenome</name>
    <dbReference type="NCBI Taxonomy" id="412755"/>
    <lineage>
        <taxon>unclassified sequences</taxon>
        <taxon>metagenomes</taxon>
        <taxon>ecological metagenomes</taxon>
    </lineage>
</organism>
<dbReference type="EMBL" id="LAZR01004242">
    <property type="protein sequence ID" value="KKN10466.1"/>
    <property type="molecule type" value="Genomic_DNA"/>
</dbReference>
<name>A0A0F9QBA7_9ZZZZ</name>
<proteinExistence type="predicted"/>
<gene>
    <name evidence="1" type="ORF">LCGC14_1036470</name>
</gene>
<reference evidence="1" key="1">
    <citation type="journal article" date="2015" name="Nature">
        <title>Complex archaea that bridge the gap between prokaryotes and eukaryotes.</title>
        <authorList>
            <person name="Spang A."/>
            <person name="Saw J.H."/>
            <person name="Jorgensen S.L."/>
            <person name="Zaremba-Niedzwiedzka K."/>
            <person name="Martijn J."/>
            <person name="Lind A.E."/>
            <person name="van Eijk R."/>
            <person name="Schleper C."/>
            <person name="Guy L."/>
            <person name="Ettema T.J."/>
        </authorList>
    </citation>
    <scope>NUCLEOTIDE SEQUENCE</scope>
</reference>